<feature type="domain" description="Core-binding (CB)" evidence="4">
    <location>
        <begin position="10"/>
        <end position="88"/>
    </location>
</feature>
<evidence type="ECO:0000259" key="3">
    <source>
        <dbReference type="PROSITE" id="PS51898"/>
    </source>
</evidence>
<dbReference type="RefSeq" id="WP_219082261.1">
    <property type="nucleotide sequence ID" value="NZ_JAHBBD010000018.1"/>
</dbReference>
<sequence length="276" mass="31038">MAMKQTQPPAQWREDITDWLGSLKAAGLSVETIRCRRCKMTHIARGLDTPPGEVTGEQLVRWMAAQDWRPETRKGYRNTANSFFSWMQQAGRRDDNPASILPRVRRPKPHPRPCPDRHIRQALHDATPVERLMLRLGAEAGLRLSEIASVRSDDVLAMPDGAMLVVRGKGDKQRIVPIDGDLADTIIAAGGWLFPGRWSGHVEKSYVSRHLRRVLPDGWGPHTLRHRYATTVYEATHDLLLVSRLLGHASVETTQIYVAMPDSRLRAGMDAVRLAV</sequence>
<reference evidence="5 6" key="1">
    <citation type="submission" date="2021-05" db="EMBL/GenBank/DDBJ databases">
        <title>Phylogenetic classification of ten novel species belonging to the genus Bifidobacterium comprising B. colchicus sp. nov., B. abeli sp. nov., B. bicoloris sp. nov., B. guerezis sp. nov., B. rosaliae sp. nov., B. santillanensis sp. nov., B. argentati sp. nov., B. amazzoni sp. nov., B. pluviali sp. nov., and B. pinnaculum sp. nov.</title>
        <authorList>
            <person name="Lugli G.A."/>
            <person name="Ruiz Garcia L."/>
            <person name="Margolles A."/>
            <person name="Ventura M."/>
        </authorList>
    </citation>
    <scope>NUCLEOTIDE SEQUENCE [LARGE SCALE GENOMIC DNA]</scope>
    <source>
        <strain evidence="5 6">6T3</strain>
    </source>
</reference>
<feature type="region of interest" description="Disordered" evidence="2">
    <location>
        <begin position="91"/>
        <end position="116"/>
    </location>
</feature>
<protein>
    <submittedName>
        <fullName evidence="5">Tyrosine-type recombinase/integrase</fullName>
    </submittedName>
</protein>
<feature type="domain" description="Tyr recombinase" evidence="3">
    <location>
        <begin position="105"/>
        <end position="270"/>
    </location>
</feature>
<evidence type="ECO:0000256" key="1">
    <source>
        <dbReference type="PROSITE-ProRule" id="PRU01248"/>
    </source>
</evidence>
<dbReference type="Proteomes" id="UP000812844">
    <property type="component" value="Unassembled WGS sequence"/>
</dbReference>
<dbReference type="PROSITE" id="PS51898">
    <property type="entry name" value="TYR_RECOMBINASE"/>
    <property type="match status" value="1"/>
</dbReference>
<organism evidence="5 6">
    <name type="scientific">Bifidobacterium phasiani</name>
    <dbReference type="NCBI Taxonomy" id="2834431"/>
    <lineage>
        <taxon>Bacteria</taxon>
        <taxon>Bacillati</taxon>
        <taxon>Actinomycetota</taxon>
        <taxon>Actinomycetes</taxon>
        <taxon>Bifidobacteriales</taxon>
        <taxon>Bifidobacteriaceae</taxon>
        <taxon>Bifidobacterium</taxon>
    </lineage>
</organism>
<dbReference type="PANTHER" id="PTHR30349">
    <property type="entry name" value="PHAGE INTEGRASE-RELATED"/>
    <property type="match status" value="1"/>
</dbReference>
<dbReference type="InterPro" id="IPR044068">
    <property type="entry name" value="CB"/>
</dbReference>
<dbReference type="Pfam" id="PF00589">
    <property type="entry name" value="Phage_integrase"/>
    <property type="match status" value="1"/>
</dbReference>
<dbReference type="CDD" id="cd00397">
    <property type="entry name" value="DNA_BRE_C"/>
    <property type="match status" value="1"/>
</dbReference>
<evidence type="ECO:0000313" key="5">
    <source>
        <dbReference type="EMBL" id="MBW3083271.1"/>
    </source>
</evidence>
<keyword evidence="6" id="KW-1185">Reference proteome</keyword>
<proteinExistence type="predicted"/>
<evidence type="ECO:0000259" key="4">
    <source>
        <dbReference type="PROSITE" id="PS51900"/>
    </source>
</evidence>
<comment type="caution">
    <text evidence="5">The sequence shown here is derived from an EMBL/GenBank/DDBJ whole genome shotgun (WGS) entry which is preliminary data.</text>
</comment>
<evidence type="ECO:0000256" key="2">
    <source>
        <dbReference type="SAM" id="MobiDB-lite"/>
    </source>
</evidence>
<dbReference type="EMBL" id="JAHBBD010000018">
    <property type="protein sequence ID" value="MBW3083271.1"/>
    <property type="molecule type" value="Genomic_DNA"/>
</dbReference>
<dbReference type="PROSITE" id="PS51900">
    <property type="entry name" value="CB"/>
    <property type="match status" value="1"/>
</dbReference>
<dbReference type="PANTHER" id="PTHR30349:SF64">
    <property type="entry name" value="PROPHAGE INTEGRASE INTD-RELATED"/>
    <property type="match status" value="1"/>
</dbReference>
<keyword evidence="1" id="KW-0238">DNA-binding</keyword>
<accession>A0ABS6W9T8</accession>
<name>A0ABS6W9T8_9BIFI</name>
<evidence type="ECO:0000313" key="6">
    <source>
        <dbReference type="Proteomes" id="UP000812844"/>
    </source>
</evidence>
<dbReference type="InterPro" id="IPR002104">
    <property type="entry name" value="Integrase_catalytic"/>
</dbReference>
<dbReference type="InterPro" id="IPR050090">
    <property type="entry name" value="Tyrosine_recombinase_XerCD"/>
</dbReference>
<gene>
    <name evidence="5" type="ORF">KIH73_07820</name>
</gene>